<proteinExistence type="predicted"/>
<dbReference type="Proteomes" id="UP000294664">
    <property type="component" value="Unassembled WGS sequence"/>
</dbReference>
<protein>
    <submittedName>
        <fullName evidence="1">Uncharacterized protein</fullName>
    </submittedName>
</protein>
<gene>
    <name evidence="1" type="ORF">EDC64_102343</name>
</gene>
<evidence type="ECO:0000313" key="1">
    <source>
        <dbReference type="EMBL" id="TCT06862.1"/>
    </source>
</evidence>
<dbReference type="EMBL" id="SMAI01000002">
    <property type="protein sequence ID" value="TCT06862.1"/>
    <property type="molecule type" value="Genomic_DNA"/>
</dbReference>
<dbReference type="AlphaFoldDB" id="A0A4R3M1J3"/>
<name>A0A4R3M1J3_9HYPH</name>
<sequence>MSALLMSAVLIVPAALALVAITRLLAPQPKPVPVRVRPKRPRG</sequence>
<evidence type="ECO:0000313" key="2">
    <source>
        <dbReference type="Proteomes" id="UP000294664"/>
    </source>
</evidence>
<dbReference type="RefSeq" id="WP_274594935.1">
    <property type="nucleotide sequence ID" value="NZ_SMAI01000002.1"/>
</dbReference>
<reference evidence="1 2" key="1">
    <citation type="submission" date="2019-03" db="EMBL/GenBank/DDBJ databases">
        <title>Genomic Encyclopedia of Type Strains, Phase IV (KMG-IV): sequencing the most valuable type-strain genomes for metagenomic binning, comparative biology and taxonomic classification.</title>
        <authorList>
            <person name="Goeker M."/>
        </authorList>
    </citation>
    <scope>NUCLEOTIDE SEQUENCE [LARGE SCALE GENOMIC DNA]</scope>
    <source>
        <strain evidence="1 2">DSM 9035</strain>
    </source>
</reference>
<comment type="caution">
    <text evidence="1">The sequence shown here is derived from an EMBL/GenBank/DDBJ whole genome shotgun (WGS) entry which is preliminary data.</text>
</comment>
<organism evidence="1 2">
    <name type="scientific">Aquabacter spiritensis</name>
    <dbReference type="NCBI Taxonomy" id="933073"/>
    <lineage>
        <taxon>Bacteria</taxon>
        <taxon>Pseudomonadati</taxon>
        <taxon>Pseudomonadota</taxon>
        <taxon>Alphaproteobacteria</taxon>
        <taxon>Hyphomicrobiales</taxon>
        <taxon>Xanthobacteraceae</taxon>
        <taxon>Aquabacter</taxon>
    </lineage>
</organism>
<keyword evidence="2" id="KW-1185">Reference proteome</keyword>
<accession>A0A4R3M1J3</accession>